<dbReference type="Proteomes" id="UP001201812">
    <property type="component" value="Unassembled WGS sequence"/>
</dbReference>
<reference evidence="2" key="1">
    <citation type="submission" date="2022-01" db="EMBL/GenBank/DDBJ databases">
        <title>Genome Sequence Resource for Two Populations of Ditylenchus destructor, the Migratory Endoparasitic Phytonematode.</title>
        <authorList>
            <person name="Zhang H."/>
            <person name="Lin R."/>
            <person name="Xie B."/>
        </authorList>
    </citation>
    <scope>NUCLEOTIDE SEQUENCE</scope>
    <source>
        <strain evidence="2">BazhouSP</strain>
    </source>
</reference>
<organism evidence="2 3">
    <name type="scientific">Ditylenchus destructor</name>
    <dbReference type="NCBI Taxonomy" id="166010"/>
    <lineage>
        <taxon>Eukaryota</taxon>
        <taxon>Metazoa</taxon>
        <taxon>Ecdysozoa</taxon>
        <taxon>Nematoda</taxon>
        <taxon>Chromadorea</taxon>
        <taxon>Rhabditida</taxon>
        <taxon>Tylenchina</taxon>
        <taxon>Tylenchomorpha</taxon>
        <taxon>Sphaerularioidea</taxon>
        <taxon>Anguinidae</taxon>
        <taxon>Anguininae</taxon>
        <taxon>Ditylenchus</taxon>
    </lineage>
</organism>
<gene>
    <name evidence="2" type="ORF">DdX_04714</name>
</gene>
<dbReference type="AlphaFoldDB" id="A0AAD4N811"/>
<feature type="transmembrane region" description="Helical" evidence="1">
    <location>
        <begin position="93"/>
        <end position="118"/>
    </location>
</feature>
<protein>
    <submittedName>
        <fullName evidence="2">Uncharacterized protein</fullName>
    </submittedName>
</protein>
<keyword evidence="1" id="KW-0812">Transmembrane</keyword>
<keyword evidence="3" id="KW-1185">Reference proteome</keyword>
<evidence type="ECO:0000313" key="3">
    <source>
        <dbReference type="Proteomes" id="UP001201812"/>
    </source>
</evidence>
<sequence length="149" mass="17726">MALLRLSGERLLKPVSLLPFCAIRTKTNEPLTKENREFFRSLNELSLSGQWDEWNNQPTLRLKANDKEKATKVFRTLLLARKPNVWWFQKSRFWLHFQSLVLPWILLALFFTVIQFCYNSLPESFRFKYANGTYGKHKPHHHDGTHCPH</sequence>
<comment type="caution">
    <text evidence="2">The sequence shown here is derived from an EMBL/GenBank/DDBJ whole genome shotgun (WGS) entry which is preliminary data.</text>
</comment>
<evidence type="ECO:0000256" key="1">
    <source>
        <dbReference type="SAM" id="Phobius"/>
    </source>
</evidence>
<keyword evidence="1" id="KW-0472">Membrane</keyword>
<proteinExistence type="predicted"/>
<name>A0AAD4N811_9BILA</name>
<evidence type="ECO:0000313" key="2">
    <source>
        <dbReference type="EMBL" id="KAI1720482.1"/>
    </source>
</evidence>
<dbReference type="EMBL" id="JAKKPZ010000005">
    <property type="protein sequence ID" value="KAI1720482.1"/>
    <property type="molecule type" value="Genomic_DNA"/>
</dbReference>
<accession>A0AAD4N811</accession>
<keyword evidence="1" id="KW-1133">Transmembrane helix</keyword>